<evidence type="ECO:0000256" key="2">
    <source>
        <dbReference type="ARBA" id="ARBA00022741"/>
    </source>
</evidence>
<feature type="coiled-coil region" evidence="6">
    <location>
        <begin position="124"/>
        <end position="165"/>
    </location>
</feature>
<dbReference type="InterPro" id="IPR027417">
    <property type="entry name" value="P-loop_NTPase"/>
</dbReference>
<dbReference type="GO" id="GO:0005524">
    <property type="term" value="F:ATP binding"/>
    <property type="evidence" value="ECO:0007669"/>
    <property type="project" value="UniProtKB-UniRule"/>
</dbReference>
<evidence type="ECO:0000256" key="5">
    <source>
        <dbReference type="PROSITE-ProRule" id="PRU00283"/>
    </source>
</evidence>
<dbReference type="GO" id="GO:0008017">
    <property type="term" value="F:microtubule binding"/>
    <property type="evidence" value="ECO:0007669"/>
    <property type="project" value="InterPro"/>
</dbReference>
<evidence type="ECO:0000256" key="3">
    <source>
        <dbReference type="ARBA" id="ARBA00022840"/>
    </source>
</evidence>
<dbReference type="PANTHER" id="PTHR47972:SF63">
    <property type="entry name" value="KINESIN FAMILY MEMBER 25"/>
    <property type="match status" value="1"/>
</dbReference>
<evidence type="ECO:0000256" key="1">
    <source>
        <dbReference type="ARBA" id="ARBA00004245"/>
    </source>
</evidence>
<evidence type="ECO:0000259" key="7">
    <source>
        <dbReference type="PROSITE" id="PS50067"/>
    </source>
</evidence>
<keyword evidence="4" id="KW-0963">Cytoplasm</keyword>
<comment type="subcellular location">
    <subcellularLocation>
        <location evidence="1">Cytoplasm</location>
        <location evidence="1">Cytoskeleton</location>
    </subcellularLocation>
</comment>
<sequence length="585" mass="65559">MPLFINPNQIFTQRVHLLEHKLRGKEERIIQLETENALLHLKLAECYGKLGRNNEEGAYISSLYQDQLNHNKNTNLFLNGLFKEVQVLKQNLRDLSSIYASFSKELEQQSKNFLNKVIAASCKIQDCSVDVNKLQAQVLDLERSLQEENNKYKDERQKRKILHNTLVEFRGNIRVHCRVRPFLSIDVGNNDTDLLSRSVTASEKVVHAVNDDTILVKCSRSGYPTVNKMFEFERVYSPDDSQQTVFEEVRPLLTSLLDGYNVCIMAYGQTGSGKTHTMIGPHSENGFSTKELPEEGVIPKATRELFSLISKKSPGSHSVEVSVVEVYNNEIFDLLAKDGDGSMLIMKRDVITTSTGNSDVPSLTHESVENAAEIMHVFNHGLQLRAKHPTLVHADSSRSHLVVTITVTTQCASAEGLAFSLQSVHQESLSHRSRRQPPKLRVTDEQTMIRSWSPSPRPSLTELPVLHKPVKTKLQLVDLAGSECVGMSGVTGVALRETSFINRSLSALSDVLGALAEQRPHIPYRNSKLTHLLQDSIGGDAKLLVMLCVSPTQRYMTESLQSLGFGTRARQVQRGQPRKKLTKSK</sequence>
<accession>A0AAD8LPK3</accession>
<organism evidence="8 9">
    <name type="scientific">Acipenser oxyrinchus oxyrinchus</name>
    <dbReference type="NCBI Taxonomy" id="40147"/>
    <lineage>
        <taxon>Eukaryota</taxon>
        <taxon>Metazoa</taxon>
        <taxon>Chordata</taxon>
        <taxon>Craniata</taxon>
        <taxon>Vertebrata</taxon>
        <taxon>Euteleostomi</taxon>
        <taxon>Actinopterygii</taxon>
        <taxon>Chondrostei</taxon>
        <taxon>Acipenseriformes</taxon>
        <taxon>Acipenseridae</taxon>
        <taxon>Acipenser</taxon>
    </lineage>
</organism>
<evidence type="ECO:0000256" key="4">
    <source>
        <dbReference type="ARBA" id="ARBA00023212"/>
    </source>
</evidence>
<evidence type="ECO:0000313" key="9">
    <source>
        <dbReference type="Proteomes" id="UP001230051"/>
    </source>
</evidence>
<dbReference type="PROSITE" id="PS50067">
    <property type="entry name" value="KINESIN_MOTOR_2"/>
    <property type="match status" value="1"/>
</dbReference>
<dbReference type="SUPFAM" id="SSF52540">
    <property type="entry name" value="P-loop containing nucleoside triphosphate hydrolases"/>
    <property type="match status" value="1"/>
</dbReference>
<dbReference type="Pfam" id="PF00225">
    <property type="entry name" value="Kinesin"/>
    <property type="match status" value="2"/>
</dbReference>
<reference evidence="8" key="1">
    <citation type="submission" date="2022-02" db="EMBL/GenBank/DDBJ databases">
        <title>Atlantic sturgeon de novo genome assembly.</title>
        <authorList>
            <person name="Stock M."/>
            <person name="Klopp C."/>
            <person name="Guiguen Y."/>
            <person name="Cabau C."/>
            <person name="Parinello H."/>
            <person name="Santidrian Yebra-Pimentel E."/>
            <person name="Kuhl H."/>
            <person name="Dirks R.P."/>
            <person name="Guessner J."/>
            <person name="Wuertz S."/>
            <person name="Du K."/>
            <person name="Schartl M."/>
        </authorList>
    </citation>
    <scope>NUCLEOTIDE SEQUENCE</scope>
    <source>
        <strain evidence="8">STURGEONOMICS-FGT-2020</strain>
        <tissue evidence="8">Whole blood</tissue>
    </source>
</reference>
<dbReference type="Gene3D" id="3.40.850.10">
    <property type="entry name" value="Kinesin motor domain"/>
    <property type="match status" value="1"/>
</dbReference>
<dbReference type="AlphaFoldDB" id="A0AAD8LPK3"/>
<keyword evidence="9" id="KW-1185">Reference proteome</keyword>
<dbReference type="SMART" id="SM00129">
    <property type="entry name" value="KISc"/>
    <property type="match status" value="1"/>
</dbReference>
<keyword evidence="2 5" id="KW-0547">Nucleotide-binding</keyword>
<dbReference type="InterPro" id="IPR036961">
    <property type="entry name" value="Kinesin_motor_dom_sf"/>
</dbReference>
<evidence type="ECO:0000313" key="8">
    <source>
        <dbReference type="EMBL" id="KAK1170744.1"/>
    </source>
</evidence>
<proteinExistence type="inferred from homology"/>
<evidence type="ECO:0000256" key="6">
    <source>
        <dbReference type="SAM" id="Coils"/>
    </source>
</evidence>
<dbReference type="EMBL" id="JAGXEW010000006">
    <property type="protein sequence ID" value="KAK1170744.1"/>
    <property type="molecule type" value="Genomic_DNA"/>
</dbReference>
<dbReference type="InterPro" id="IPR027640">
    <property type="entry name" value="Kinesin-like_fam"/>
</dbReference>
<dbReference type="PANTHER" id="PTHR47972">
    <property type="entry name" value="KINESIN-LIKE PROTEIN KLP-3"/>
    <property type="match status" value="1"/>
</dbReference>
<keyword evidence="3 5" id="KW-0067">ATP-binding</keyword>
<dbReference type="GO" id="GO:0015630">
    <property type="term" value="C:microtubule cytoskeleton"/>
    <property type="evidence" value="ECO:0007669"/>
    <property type="project" value="TreeGrafter"/>
</dbReference>
<dbReference type="GO" id="GO:0007018">
    <property type="term" value="P:microtubule-based movement"/>
    <property type="evidence" value="ECO:0007669"/>
    <property type="project" value="InterPro"/>
</dbReference>
<feature type="binding site" evidence="5">
    <location>
        <begin position="268"/>
        <end position="275"/>
    </location>
    <ligand>
        <name>ATP</name>
        <dbReference type="ChEBI" id="CHEBI:30616"/>
    </ligand>
</feature>
<dbReference type="InterPro" id="IPR001752">
    <property type="entry name" value="Kinesin_motor_dom"/>
</dbReference>
<protein>
    <submittedName>
        <fullName evidence="8">Kinesin-like protein KIF25</fullName>
    </submittedName>
</protein>
<keyword evidence="5" id="KW-0505">Motor protein</keyword>
<comment type="similarity">
    <text evidence="5">Belongs to the TRAFAC class myosin-kinesin ATPase superfamily. Kinesin family.</text>
</comment>
<gene>
    <name evidence="8" type="primary">KIF25</name>
    <name evidence="8" type="ORF">AOXY_G7672</name>
</gene>
<dbReference type="PRINTS" id="PR00380">
    <property type="entry name" value="KINESINHEAVY"/>
</dbReference>
<keyword evidence="6" id="KW-0175">Coiled coil</keyword>
<dbReference type="Proteomes" id="UP001230051">
    <property type="component" value="Unassembled WGS sequence"/>
</dbReference>
<keyword evidence="4" id="KW-0206">Cytoskeleton</keyword>
<name>A0AAD8LPK3_ACIOX</name>
<comment type="caution">
    <text evidence="8">The sequence shown here is derived from an EMBL/GenBank/DDBJ whole genome shotgun (WGS) entry which is preliminary data.</text>
</comment>
<dbReference type="GO" id="GO:0003777">
    <property type="term" value="F:microtubule motor activity"/>
    <property type="evidence" value="ECO:0007669"/>
    <property type="project" value="InterPro"/>
</dbReference>
<feature type="domain" description="Kinesin motor" evidence="7">
    <location>
        <begin position="172"/>
        <end position="572"/>
    </location>
</feature>